<dbReference type="Gene3D" id="3.30.70.330">
    <property type="match status" value="1"/>
</dbReference>
<dbReference type="InterPro" id="IPR034257">
    <property type="entry name" value="Acinus_RRM"/>
</dbReference>
<feature type="region of interest" description="Disordered" evidence="3">
    <location>
        <begin position="200"/>
        <end position="225"/>
    </location>
</feature>
<accession>A0ABD2NRF2</accession>
<evidence type="ECO:0000256" key="2">
    <source>
        <dbReference type="PROSITE-ProRule" id="PRU00176"/>
    </source>
</evidence>
<feature type="domain" description="RRM" evidence="4">
    <location>
        <begin position="260"/>
        <end position="337"/>
    </location>
</feature>
<sequence length="521" mass="60164">MIQEQQSIEESSEFQQSNIQSEIESENIESVNKSENELNLSEAKTVECSSASDGETKNVESVETNGDHQTENTKDAEVDDDQAEEGEIRESKSDEENENYGDSGKVKKPAMRIKLRRDSLLEAMEKLHETGMQQQKKIKWNPVEHRCLKLAYSDLLKLHLEDFKTLSPDLKLADEKDVKLEDTYKPKVADLKVVRERKVSMDTNAEETDRPEYSKQSSTVSSDDQETTNIIALNRKISIVDDAASKLRPPPSPAKQPVSPILFISNLVRPFTIKQLKELLERTGTIKEDGFWTDRIKSKCFVHYESTEEAEATRNALHGVNWPIGNGKKLVIEYSTEEEMEKAKNPPTQPVAPPVHVTPPRAKTPQKENTEPEHEPRNGDRRGGERKRKDSERTRERGGRAAPTREWDVGKESRRERSRSRSRERKRNHGGRRSITPLEDFIARKQRKLEDSVPQKLMDDLFQRTKTMPCIYWQPLSPEEISIKQQQRLSRMEEHKRRLEENSRNRGAREPGRGAFRRRYD</sequence>
<feature type="region of interest" description="Disordered" evidence="3">
    <location>
        <begin position="337"/>
        <end position="451"/>
    </location>
</feature>
<dbReference type="InterPro" id="IPR052793">
    <property type="entry name" value="EJC-associated_protein"/>
</dbReference>
<feature type="compositionally biased region" description="Polar residues" evidence="3">
    <location>
        <begin position="214"/>
        <end position="225"/>
    </location>
</feature>
<evidence type="ECO:0000259" key="4">
    <source>
        <dbReference type="PROSITE" id="PS50102"/>
    </source>
</evidence>
<feature type="region of interest" description="Disordered" evidence="3">
    <location>
        <begin position="484"/>
        <end position="521"/>
    </location>
</feature>
<dbReference type="SUPFAM" id="SSF54928">
    <property type="entry name" value="RNA-binding domain, RBD"/>
    <property type="match status" value="1"/>
</dbReference>
<reference evidence="5 6" key="1">
    <citation type="journal article" date="2021" name="BMC Biol.">
        <title>Horizontally acquired antibacterial genes associated with adaptive radiation of ladybird beetles.</title>
        <authorList>
            <person name="Li H.S."/>
            <person name="Tang X.F."/>
            <person name="Huang Y.H."/>
            <person name="Xu Z.Y."/>
            <person name="Chen M.L."/>
            <person name="Du X.Y."/>
            <person name="Qiu B.Y."/>
            <person name="Chen P.T."/>
            <person name="Zhang W."/>
            <person name="Slipinski A."/>
            <person name="Escalona H.E."/>
            <person name="Waterhouse R.M."/>
            <person name="Zwick A."/>
            <person name="Pang H."/>
        </authorList>
    </citation>
    <scope>NUCLEOTIDE SEQUENCE [LARGE SCALE GENOMIC DNA]</scope>
    <source>
        <strain evidence="5">SYSU2018</strain>
    </source>
</reference>
<feature type="region of interest" description="Disordered" evidence="3">
    <location>
        <begin position="1"/>
        <end position="109"/>
    </location>
</feature>
<dbReference type="PANTHER" id="PTHR46589:SF1">
    <property type="entry name" value="APOPTOTIC CHROMATIN CONDENSATION INDUCER IN THE NUCLEUS"/>
    <property type="match status" value="1"/>
</dbReference>
<feature type="compositionally biased region" description="Basic residues" evidence="3">
    <location>
        <begin position="422"/>
        <end position="432"/>
    </location>
</feature>
<comment type="caution">
    <text evidence="5">The sequence shown here is derived from an EMBL/GenBank/DDBJ whole genome shotgun (WGS) entry which is preliminary data.</text>
</comment>
<dbReference type="InterPro" id="IPR035979">
    <property type="entry name" value="RBD_domain_sf"/>
</dbReference>
<dbReference type="GO" id="GO:0003723">
    <property type="term" value="F:RNA binding"/>
    <property type="evidence" value="ECO:0007669"/>
    <property type="project" value="UniProtKB-UniRule"/>
</dbReference>
<dbReference type="AlphaFoldDB" id="A0ABD2NRF2"/>
<dbReference type="PROSITE" id="PS50102">
    <property type="entry name" value="RRM"/>
    <property type="match status" value="1"/>
</dbReference>
<dbReference type="PANTHER" id="PTHR46589">
    <property type="entry name" value="APOPTOTIC CHROMATIN CONDENSATION INDUCER IN THE NUCLEUS"/>
    <property type="match status" value="1"/>
</dbReference>
<dbReference type="Pfam" id="PF00076">
    <property type="entry name" value="RRM_1"/>
    <property type="match status" value="1"/>
</dbReference>
<evidence type="ECO:0000313" key="5">
    <source>
        <dbReference type="EMBL" id="KAL3281179.1"/>
    </source>
</evidence>
<dbReference type="SMART" id="SM00360">
    <property type="entry name" value="RRM"/>
    <property type="match status" value="1"/>
</dbReference>
<feature type="compositionally biased region" description="Basic and acidic residues" evidence="3">
    <location>
        <begin position="54"/>
        <end position="76"/>
    </location>
</feature>
<dbReference type="CDD" id="cd12432">
    <property type="entry name" value="RRM_ACINU"/>
    <property type="match status" value="1"/>
</dbReference>
<dbReference type="Proteomes" id="UP001516400">
    <property type="component" value="Unassembled WGS sequence"/>
</dbReference>
<dbReference type="Pfam" id="PF16294">
    <property type="entry name" value="RSB_motif"/>
    <property type="match status" value="1"/>
</dbReference>
<dbReference type="EMBL" id="JABFTP020000144">
    <property type="protein sequence ID" value="KAL3281179.1"/>
    <property type="molecule type" value="Genomic_DNA"/>
</dbReference>
<feature type="compositionally biased region" description="Low complexity" evidence="3">
    <location>
        <begin position="1"/>
        <end position="33"/>
    </location>
</feature>
<feature type="compositionally biased region" description="Basic and acidic residues" evidence="3">
    <location>
        <begin position="490"/>
        <end position="521"/>
    </location>
</feature>
<dbReference type="InterPro" id="IPR012677">
    <property type="entry name" value="Nucleotide-bd_a/b_plait_sf"/>
</dbReference>
<dbReference type="InterPro" id="IPR032552">
    <property type="entry name" value="RSB_motif"/>
</dbReference>
<feature type="compositionally biased region" description="Pro residues" evidence="3">
    <location>
        <begin position="347"/>
        <end position="357"/>
    </location>
</feature>
<keyword evidence="6" id="KW-1185">Reference proteome</keyword>
<name>A0ABD2NRF2_9CUCU</name>
<evidence type="ECO:0000256" key="3">
    <source>
        <dbReference type="SAM" id="MobiDB-lite"/>
    </source>
</evidence>
<keyword evidence="1 2" id="KW-0694">RNA-binding</keyword>
<protein>
    <recommendedName>
        <fullName evidence="4">RRM domain-containing protein</fullName>
    </recommendedName>
</protein>
<evidence type="ECO:0000256" key="1">
    <source>
        <dbReference type="ARBA" id="ARBA00022884"/>
    </source>
</evidence>
<dbReference type="InterPro" id="IPR000504">
    <property type="entry name" value="RRM_dom"/>
</dbReference>
<evidence type="ECO:0000313" key="6">
    <source>
        <dbReference type="Proteomes" id="UP001516400"/>
    </source>
</evidence>
<feature type="compositionally biased region" description="Basic and acidic residues" evidence="3">
    <location>
        <begin position="365"/>
        <end position="421"/>
    </location>
</feature>
<proteinExistence type="predicted"/>
<gene>
    <name evidence="5" type="ORF">HHI36_004397</name>
</gene>
<organism evidence="5 6">
    <name type="scientific">Cryptolaemus montrouzieri</name>
    <dbReference type="NCBI Taxonomy" id="559131"/>
    <lineage>
        <taxon>Eukaryota</taxon>
        <taxon>Metazoa</taxon>
        <taxon>Ecdysozoa</taxon>
        <taxon>Arthropoda</taxon>
        <taxon>Hexapoda</taxon>
        <taxon>Insecta</taxon>
        <taxon>Pterygota</taxon>
        <taxon>Neoptera</taxon>
        <taxon>Endopterygota</taxon>
        <taxon>Coleoptera</taxon>
        <taxon>Polyphaga</taxon>
        <taxon>Cucujiformia</taxon>
        <taxon>Coccinelloidea</taxon>
        <taxon>Coccinellidae</taxon>
        <taxon>Scymninae</taxon>
        <taxon>Scymnini</taxon>
        <taxon>Cryptolaemus</taxon>
    </lineage>
</organism>